<evidence type="ECO:0000313" key="1">
    <source>
        <dbReference type="EMBL" id="MQO05095.1"/>
    </source>
</evidence>
<sequence length="121" mass="13486">MRKSFFYMVVFTLLLVLGISSCGKPELKKIRGIVKNVRIDDDTLKNLTVMDGEDSIVFNLNEVRYNNGVMLPNDSVIVDYIDGKNDTARALVVTVLPKNAVTINPEDNQSKKLITAPIKSN</sequence>
<gene>
    <name evidence="1" type="ORF">F7D62_13540</name>
</gene>
<dbReference type="RefSeq" id="WP_118255273.1">
    <property type="nucleotide sequence ID" value="NZ_CP156891.1"/>
</dbReference>
<dbReference type="Proteomes" id="UP000390763">
    <property type="component" value="Unassembled WGS sequence"/>
</dbReference>
<dbReference type="EMBL" id="VZBT01000101">
    <property type="protein sequence ID" value="MQO05095.1"/>
    <property type="molecule type" value="Genomic_DNA"/>
</dbReference>
<dbReference type="AlphaFoldDB" id="A0A5P0XZY6"/>
<proteinExistence type="predicted"/>
<name>A0A5P0XZY6_9BACT</name>
<evidence type="ECO:0008006" key="3">
    <source>
        <dbReference type="Google" id="ProtNLM"/>
    </source>
</evidence>
<organism evidence="1 2">
    <name type="scientific">Segatella copri</name>
    <dbReference type="NCBI Taxonomy" id="165179"/>
    <lineage>
        <taxon>Bacteria</taxon>
        <taxon>Pseudomonadati</taxon>
        <taxon>Bacteroidota</taxon>
        <taxon>Bacteroidia</taxon>
        <taxon>Bacteroidales</taxon>
        <taxon>Prevotellaceae</taxon>
        <taxon>Segatella</taxon>
    </lineage>
</organism>
<accession>A0A5P0XZY6</accession>
<reference evidence="2" key="1">
    <citation type="submission" date="2019-09" db="EMBL/GenBank/DDBJ databases">
        <title>Distinct polysaccharide growth profiles of human intestinal Prevotella copri isolates.</title>
        <authorList>
            <person name="Fehlner-Peach H."/>
            <person name="Magnabosco C."/>
            <person name="Raghavan V."/>
            <person name="Scher J.U."/>
            <person name="Tett A."/>
            <person name="Cox L.M."/>
            <person name="Gottsegen C."/>
            <person name="Watters A."/>
            <person name="Wiltshire- Gordon J.D."/>
            <person name="Segata N."/>
            <person name="Bonneau R."/>
            <person name="Littman D.R."/>
        </authorList>
    </citation>
    <scope>NUCLEOTIDE SEQUENCE [LARGE SCALE GENOMIC DNA]</scope>
    <source>
        <strain evidence="2">iAK279</strain>
    </source>
</reference>
<evidence type="ECO:0000313" key="2">
    <source>
        <dbReference type="Proteomes" id="UP000390763"/>
    </source>
</evidence>
<protein>
    <recommendedName>
        <fullName evidence="3">DUF3221 domain-containing protein</fullName>
    </recommendedName>
</protein>
<comment type="caution">
    <text evidence="1">The sequence shown here is derived from an EMBL/GenBank/DDBJ whole genome shotgun (WGS) entry which is preliminary data.</text>
</comment>
<dbReference type="PROSITE" id="PS51257">
    <property type="entry name" value="PROKAR_LIPOPROTEIN"/>
    <property type="match status" value="1"/>
</dbReference>